<proteinExistence type="predicted"/>
<dbReference type="Proteomes" id="UP000005316">
    <property type="component" value="Unassembled WGS sequence"/>
</dbReference>
<dbReference type="HOGENOM" id="CLU_017584_9_3_9"/>
<evidence type="ECO:0000256" key="3">
    <source>
        <dbReference type="ARBA" id="ARBA00023163"/>
    </source>
</evidence>
<dbReference type="Gene3D" id="1.10.10.10">
    <property type="entry name" value="Winged helix-like DNA-binding domain superfamily/Winged helix DNA-binding domain"/>
    <property type="match status" value="1"/>
</dbReference>
<dbReference type="PRINTS" id="PR00035">
    <property type="entry name" value="HTHGNTR"/>
</dbReference>
<evidence type="ECO:0000256" key="1">
    <source>
        <dbReference type="ARBA" id="ARBA00023015"/>
    </source>
</evidence>
<evidence type="ECO:0000256" key="2">
    <source>
        <dbReference type="ARBA" id="ARBA00023125"/>
    </source>
</evidence>
<accession>F9DW19</accession>
<dbReference type="AlphaFoldDB" id="F9DW19"/>
<protein>
    <submittedName>
        <fullName evidence="5">GntR family transcriptional regulator</fullName>
    </submittedName>
</protein>
<dbReference type="GO" id="GO:0003700">
    <property type="term" value="F:DNA-binding transcription factor activity"/>
    <property type="evidence" value="ECO:0007669"/>
    <property type="project" value="InterPro"/>
</dbReference>
<dbReference type="SMART" id="SM00345">
    <property type="entry name" value="HTH_GNTR"/>
    <property type="match status" value="1"/>
</dbReference>
<evidence type="ECO:0000259" key="4">
    <source>
        <dbReference type="PROSITE" id="PS50949"/>
    </source>
</evidence>
<dbReference type="EMBL" id="AFPZ01000096">
    <property type="protein sequence ID" value="EGQ22308.1"/>
    <property type="molecule type" value="Genomic_DNA"/>
</dbReference>
<dbReference type="CDD" id="cd07377">
    <property type="entry name" value="WHTH_GntR"/>
    <property type="match status" value="1"/>
</dbReference>
<reference evidence="5 6" key="1">
    <citation type="submission" date="2011-04" db="EMBL/GenBank/DDBJ databases">
        <authorList>
            <person name="Muzny D."/>
            <person name="Qin X."/>
            <person name="Deng J."/>
            <person name="Jiang H."/>
            <person name="Liu Y."/>
            <person name="Qu J."/>
            <person name="Song X.-Z."/>
            <person name="Zhang L."/>
            <person name="Thornton R."/>
            <person name="Coyle M."/>
            <person name="Francisco L."/>
            <person name="Jackson L."/>
            <person name="Javaid M."/>
            <person name="Korchina V."/>
            <person name="Kovar C."/>
            <person name="Mata R."/>
            <person name="Mathew T."/>
            <person name="Ngo R."/>
            <person name="Nguyen L."/>
            <person name="Nguyen N."/>
            <person name="Okwuonu G."/>
            <person name="Ongeri F."/>
            <person name="Pham C."/>
            <person name="Simmons D."/>
            <person name="Wilczek-Boney K."/>
            <person name="Hale W."/>
            <person name="Jakkamsetti A."/>
            <person name="Pham P."/>
            <person name="Ruth R."/>
            <person name="San Lucas F."/>
            <person name="Warren J."/>
            <person name="Zhang J."/>
            <person name="Zhao Z."/>
            <person name="Zhou C."/>
            <person name="Zhu D."/>
            <person name="Lee S."/>
            <person name="Bess C."/>
            <person name="Blankenburg K."/>
            <person name="Forbes L."/>
            <person name="Fu Q."/>
            <person name="Gubbala S."/>
            <person name="Hirani K."/>
            <person name="Jayaseelan J.C."/>
            <person name="Lara F."/>
            <person name="Munidasa M."/>
            <person name="Palculict T."/>
            <person name="Patil S."/>
            <person name="Pu L.-L."/>
            <person name="Saada N."/>
            <person name="Tang L."/>
            <person name="Weissenberger G."/>
            <person name="Zhu Y."/>
            <person name="Hemphill L."/>
            <person name="Shang Y."/>
            <person name="Youmans B."/>
            <person name="Ayvaz T."/>
            <person name="Ross M."/>
            <person name="Santibanez J."/>
            <person name="Aqrawi P."/>
            <person name="Gross S."/>
            <person name="Joshi V."/>
            <person name="Fowler G."/>
            <person name="Nazareth L."/>
            <person name="Reid J."/>
            <person name="Worley K."/>
            <person name="Petrosino J."/>
            <person name="Highlander S."/>
            <person name="Gibbs R."/>
        </authorList>
    </citation>
    <scope>NUCLEOTIDE SEQUENCE [LARGE SCALE GENOMIC DNA]</scope>
    <source>
        <strain evidence="5 6">2681</strain>
    </source>
</reference>
<feature type="domain" description="HTH gntR-type" evidence="4">
    <location>
        <begin position="37"/>
        <end position="105"/>
    </location>
</feature>
<name>F9DW19_9BACL</name>
<dbReference type="InterPro" id="IPR000524">
    <property type="entry name" value="Tscrpt_reg_HTH_GntR"/>
</dbReference>
<dbReference type="eggNOG" id="COG2186">
    <property type="taxonomic scope" value="Bacteria"/>
</dbReference>
<dbReference type="Pfam" id="PF00392">
    <property type="entry name" value="GntR"/>
    <property type="match status" value="1"/>
</dbReference>
<gene>
    <name evidence="5" type="primary">gntR2</name>
    <name evidence="5" type="ORF">HMPREF9372_3000</name>
</gene>
<dbReference type="PANTHER" id="PTHR43537:SF54">
    <property type="entry name" value="TRANSCRIPTIONAL REGULATOR, GNTR FAMILY"/>
    <property type="match status" value="1"/>
</dbReference>
<sequence>MLYGEESFLYASKQGGLTTLPAERKRSSFMQNSQSSSKRFLDIIGELQSLIKEQGIQYGDKLPSERHLAEQLQVSRTAVREALRSMELLGLIETRRGEGTFLSDFKKHQLVEVLSTFIMQQARSVQDVVETRMIHERAAITTVTENEELRALPVWKGMQVKLNEEEAVFLREDVIRETIIATENRLSLKIWFLLKQYSGVSFDVAIIAPEEIEVVGALLEEMMAGNTQQAIAYYAQWMNRVEGERREME</sequence>
<evidence type="ECO:0000313" key="6">
    <source>
        <dbReference type="Proteomes" id="UP000005316"/>
    </source>
</evidence>
<dbReference type="InterPro" id="IPR036390">
    <property type="entry name" value="WH_DNA-bd_sf"/>
</dbReference>
<keyword evidence="2" id="KW-0238">DNA-binding</keyword>
<keyword evidence="3" id="KW-0804">Transcription</keyword>
<dbReference type="PROSITE" id="PS50949">
    <property type="entry name" value="HTH_GNTR"/>
    <property type="match status" value="1"/>
</dbReference>
<dbReference type="SUPFAM" id="SSF46785">
    <property type="entry name" value="Winged helix' DNA-binding domain"/>
    <property type="match status" value="1"/>
</dbReference>
<organism evidence="5 6">
    <name type="scientific">Sporosarcina newyorkensis 2681</name>
    <dbReference type="NCBI Taxonomy" id="1027292"/>
    <lineage>
        <taxon>Bacteria</taxon>
        <taxon>Bacillati</taxon>
        <taxon>Bacillota</taxon>
        <taxon>Bacilli</taxon>
        <taxon>Bacillales</taxon>
        <taxon>Caryophanaceae</taxon>
        <taxon>Sporosarcina</taxon>
    </lineage>
</organism>
<evidence type="ECO:0000313" key="5">
    <source>
        <dbReference type="EMBL" id="EGQ22308.1"/>
    </source>
</evidence>
<dbReference type="GO" id="GO:0003677">
    <property type="term" value="F:DNA binding"/>
    <property type="evidence" value="ECO:0007669"/>
    <property type="project" value="UniProtKB-KW"/>
</dbReference>
<dbReference type="PANTHER" id="PTHR43537">
    <property type="entry name" value="TRANSCRIPTIONAL REGULATOR, GNTR FAMILY"/>
    <property type="match status" value="1"/>
</dbReference>
<comment type="caution">
    <text evidence="5">The sequence shown here is derived from an EMBL/GenBank/DDBJ whole genome shotgun (WGS) entry which is preliminary data.</text>
</comment>
<keyword evidence="1" id="KW-0805">Transcription regulation</keyword>
<dbReference type="InterPro" id="IPR036388">
    <property type="entry name" value="WH-like_DNA-bd_sf"/>
</dbReference>
<dbReference type="STRING" id="759851.SAMN04244570_1206"/>